<gene>
    <name evidence="9" type="ORF">ERX55_05750</name>
</gene>
<keyword evidence="3" id="KW-0808">Transferase</keyword>
<evidence type="ECO:0000313" key="10">
    <source>
        <dbReference type="Proteomes" id="UP000294843"/>
    </source>
</evidence>
<evidence type="ECO:0000313" key="9">
    <source>
        <dbReference type="EMBL" id="TDM14435.1"/>
    </source>
</evidence>
<dbReference type="Proteomes" id="UP000294843">
    <property type="component" value="Unassembled WGS sequence"/>
</dbReference>
<name>A0A4R6C196_9STAP</name>
<dbReference type="CDD" id="cd02440">
    <property type="entry name" value="AdoMet_MTases"/>
    <property type="match status" value="1"/>
</dbReference>
<keyword evidence="5" id="KW-0680">Restriction system</keyword>
<dbReference type="Pfam" id="PF02384">
    <property type="entry name" value="N6_Mtase"/>
    <property type="match status" value="1"/>
</dbReference>
<dbReference type="SUPFAM" id="SSF116734">
    <property type="entry name" value="DNA methylase specificity domain"/>
    <property type="match status" value="1"/>
</dbReference>
<dbReference type="GO" id="GO:0008170">
    <property type="term" value="F:N-methyltransferase activity"/>
    <property type="evidence" value="ECO:0007669"/>
    <property type="project" value="InterPro"/>
</dbReference>
<dbReference type="PANTHER" id="PTHR42933:SF3">
    <property type="entry name" value="TYPE I RESTRICTION ENZYME MJAVIII METHYLASE SUBUNIT"/>
    <property type="match status" value="1"/>
</dbReference>
<dbReference type="AlphaFoldDB" id="A0A4R6C196"/>
<evidence type="ECO:0000256" key="4">
    <source>
        <dbReference type="ARBA" id="ARBA00022691"/>
    </source>
</evidence>
<keyword evidence="6" id="KW-0238">DNA-binding</keyword>
<evidence type="ECO:0000256" key="1">
    <source>
        <dbReference type="ARBA" id="ARBA00011900"/>
    </source>
</evidence>
<dbReference type="OrthoDB" id="9814572at2"/>
<keyword evidence="4" id="KW-0949">S-adenosyl-L-methionine</keyword>
<dbReference type="EC" id="2.1.1.72" evidence="1"/>
<dbReference type="RefSeq" id="WP_133451622.1">
    <property type="nucleotide sequence ID" value="NZ_SCWF01000004.1"/>
</dbReference>
<dbReference type="GO" id="GO:0009307">
    <property type="term" value="P:DNA restriction-modification system"/>
    <property type="evidence" value="ECO:0007669"/>
    <property type="project" value="UniProtKB-KW"/>
</dbReference>
<comment type="caution">
    <text evidence="9">The sequence shown here is derived from an EMBL/GenBank/DDBJ whole genome shotgun (WGS) entry which is preliminary data.</text>
</comment>
<evidence type="ECO:0000256" key="2">
    <source>
        <dbReference type="ARBA" id="ARBA00022603"/>
    </source>
</evidence>
<feature type="domain" description="DNA methylase adenine-specific" evidence="8">
    <location>
        <begin position="91"/>
        <end position="299"/>
    </location>
</feature>
<organism evidence="9 10">
    <name type="scientific">Macrococcus bovicus</name>
    <dbReference type="NCBI Taxonomy" id="69968"/>
    <lineage>
        <taxon>Bacteria</taxon>
        <taxon>Bacillati</taxon>
        <taxon>Bacillota</taxon>
        <taxon>Bacilli</taxon>
        <taxon>Bacillales</taxon>
        <taxon>Staphylococcaceae</taxon>
        <taxon>Macrococcus</taxon>
    </lineage>
</organism>
<accession>A0A4R6C196</accession>
<dbReference type="InterPro" id="IPR003356">
    <property type="entry name" value="DNA_methylase_A-5"/>
</dbReference>
<evidence type="ECO:0000256" key="5">
    <source>
        <dbReference type="ARBA" id="ARBA00022747"/>
    </source>
</evidence>
<dbReference type="InterPro" id="IPR044946">
    <property type="entry name" value="Restrct_endonuc_typeI_TRD_sf"/>
</dbReference>
<keyword evidence="2" id="KW-0489">Methyltransferase</keyword>
<sequence length="490" mass="55448">MAEKNMNDDSAAHFLAWLRGEQEDAAFEQLTDSEVVRLFDDYAARGFYESSFFEQGERLAAALFKALGNGGSVLDIGSGSGHFIRHAAIGHRYRGEELRHDEVVLSRILIEKAHVQNAEIVEVDALLNFSSRSYDQVFCNMPFIGRIDRRYHHALAQLADYSIETRSLPDWLFAIRVVESLTKTGIGIAIMRLSSLNNVKDRAIRMKMIEKGYIRAVIELPDHLTRLSSAAMAIVVFDKRAAETVTFVDARHLGHLTNARERQLSEEDIQCIVRAVSEEDEMAVQRPIEEIREMDYTLRSYSEPAEGVQLGEVAEVFRGRDMTKRELAADADKEQGGYLLNLSELQDAYIEQPKQSLSQDMLDTRRQLLLQSGDIILTARGSSLKIALVDERISRQQVIPSSNIMVVRCLRMNPYFVFAYLNSTAGRSRLNQLQTGSSLLVLSVRNMQSFTLPAEDAAVAEEMAATLRNYQQLMQQVEAYHERLLSIYPE</sequence>
<dbReference type="GO" id="GO:0009007">
    <property type="term" value="F:site-specific DNA-methyltransferase (adenine-specific) activity"/>
    <property type="evidence" value="ECO:0007669"/>
    <property type="project" value="UniProtKB-EC"/>
</dbReference>
<evidence type="ECO:0000256" key="6">
    <source>
        <dbReference type="ARBA" id="ARBA00023125"/>
    </source>
</evidence>
<dbReference type="GO" id="GO:0032259">
    <property type="term" value="P:methylation"/>
    <property type="evidence" value="ECO:0007669"/>
    <property type="project" value="UniProtKB-KW"/>
</dbReference>
<dbReference type="SUPFAM" id="SSF53335">
    <property type="entry name" value="S-adenosyl-L-methionine-dependent methyltransferases"/>
    <property type="match status" value="1"/>
</dbReference>
<proteinExistence type="predicted"/>
<reference evidence="9 10" key="1">
    <citation type="submission" date="2019-01" db="EMBL/GenBank/DDBJ databases">
        <title>Draft genome sequences of the type strains of six Macrococcus species.</title>
        <authorList>
            <person name="Mazhar S."/>
            <person name="Altermann E."/>
            <person name="Hill C."/>
            <person name="Mcauliffe O."/>
        </authorList>
    </citation>
    <scope>NUCLEOTIDE SEQUENCE [LARGE SCALE GENOMIC DNA]</scope>
    <source>
        <strain evidence="9 10">ATCC 51825</strain>
    </source>
</reference>
<dbReference type="Gene3D" id="3.90.220.20">
    <property type="entry name" value="DNA methylase specificity domains"/>
    <property type="match status" value="1"/>
</dbReference>
<keyword evidence="10" id="KW-1185">Reference proteome</keyword>
<comment type="catalytic activity">
    <reaction evidence="7">
        <text>a 2'-deoxyadenosine in DNA + S-adenosyl-L-methionine = an N(6)-methyl-2'-deoxyadenosine in DNA + S-adenosyl-L-homocysteine + H(+)</text>
        <dbReference type="Rhea" id="RHEA:15197"/>
        <dbReference type="Rhea" id="RHEA-COMP:12418"/>
        <dbReference type="Rhea" id="RHEA-COMP:12419"/>
        <dbReference type="ChEBI" id="CHEBI:15378"/>
        <dbReference type="ChEBI" id="CHEBI:57856"/>
        <dbReference type="ChEBI" id="CHEBI:59789"/>
        <dbReference type="ChEBI" id="CHEBI:90615"/>
        <dbReference type="ChEBI" id="CHEBI:90616"/>
        <dbReference type="EC" id="2.1.1.72"/>
    </reaction>
</comment>
<dbReference type="Gene3D" id="3.40.50.150">
    <property type="entry name" value="Vaccinia Virus protein VP39"/>
    <property type="match status" value="1"/>
</dbReference>
<dbReference type="EMBL" id="SCWF01000004">
    <property type="protein sequence ID" value="TDM14435.1"/>
    <property type="molecule type" value="Genomic_DNA"/>
</dbReference>
<dbReference type="PANTHER" id="PTHR42933">
    <property type="entry name" value="SLR6095 PROTEIN"/>
    <property type="match status" value="1"/>
</dbReference>
<protein>
    <recommendedName>
        <fullName evidence="1">site-specific DNA-methyltransferase (adenine-specific)</fullName>
        <ecNumber evidence="1">2.1.1.72</ecNumber>
    </recommendedName>
</protein>
<dbReference type="InterPro" id="IPR051537">
    <property type="entry name" value="DNA_Adenine_Mtase"/>
</dbReference>
<evidence type="ECO:0000256" key="7">
    <source>
        <dbReference type="ARBA" id="ARBA00047942"/>
    </source>
</evidence>
<evidence type="ECO:0000256" key="3">
    <source>
        <dbReference type="ARBA" id="ARBA00022679"/>
    </source>
</evidence>
<dbReference type="GO" id="GO:0003677">
    <property type="term" value="F:DNA binding"/>
    <property type="evidence" value="ECO:0007669"/>
    <property type="project" value="UniProtKB-KW"/>
</dbReference>
<evidence type="ECO:0000259" key="8">
    <source>
        <dbReference type="Pfam" id="PF02384"/>
    </source>
</evidence>
<dbReference type="InterPro" id="IPR029063">
    <property type="entry name" value="SAM-dependent_MTases_sf"/>
</dbReference>